<feature type="transmembrane region" description="Helical" evidence="6">
    <location>
        <begin position="178"/>
        <end position="198"/>
    </location>
</feature>
<keyword evidence="3 6" id="KW-1133">Transmembrane helix</keyword>
<dbReference type="InterPro" id="IPR014710">
    <property type="entry name" value="RmlC-like_jellyroll"/>
</dbReference>
<dbReference type="SUPFAM" id="SSF55811">
    <property type="entry name" value="Nudix"/>
    <property type="match status" value="1"/>
</dbReference>
<feature type="transmembrane region" description="Helical" evidence="6">
    <location>
        <begin position="140"/>
        <end position="158"/>
    </location>
</feature>
<proteinExistence type="inferred from homology"/>
<dbReference type="Pfam" id="PF15916">
    <property type="entry name" value="DUF4743"/>
    <property type="match status" value="1"/>
</dbReference>
<accession>A0A9W8NGR7</accession>
<dbReference type="VEuPathDB" id="FungiDB:F4678DRAFT_468108"/>
<dbReference type="PROSITE" id="PS51462">
    <property type="entry name" value="NUDIX"/>
    <property type="match status" value="1"/>
</dbReference>
<dbReference type="Pfam" id="PF00293">
    <property type="entry name" value="NUDIX"/>
    <property type="match status" value="1"/>
</dbReference>
<dbReference type="CDD" id="cd03676">
    <property type="entry name" value="NUDIX_Tnr3_like"/>
    <property type="match status" value="1"/>
</dbReference>
<protein>
    <recommendedName>
        <fullName evidence="7">Nudix hydrolase domain-containing protein</fullName>
    </recommendedName>
</protein>
<name>A0A9W8NGR7_9PEZI</name>
<dbReference type="EMBL" id="JANPWZ010000586">
    <property type="protein sequence ID" value="KAJ3574805.1"/>
    <property type="molecule type" value="Genomic_DNA"/>
</dbReference>
<evidence type="ECO:0000256" key="3">
    <source>
        <dbReference type="ARBA" id="ARBA00022989"/>
    </source>
</evidence>
<reference evidence="8" key="1">
    <citation type="submission" date="2022-07" db="EMBL/GenBank/DDBJ databases">
        <title>Genome Sequence of Xylaria arbuscula.</title>
        <authorList>
            <person name="Buettner E."/>
        </authorList>
    </citation>
    <scope>NUCLEOTIDE SEQUENCE</scope>
    <source>
        <strain evidence="8">VT107</strain>
    </source>
</reference>
<keyword evidence="2 6" id="KW-0812">Transmembrane</keyword>
<evidence type="ECO:0000256" key="1">
    <source>
        <dbReference type="ARBA" id="ARBA00004141"/>
    </source>
</evidence>
<evidence type="ECO:0000256" key="4">
    <source>
        <dbReference type="ARBA" id="ARBA00023136"/>
    </source>
</evidence>
<feature type="transmembrane region" description="Helical" evidence="6">
    <location>
        <begin position="255"/>
        <end position="282"/>
    </location>
</feature>
<dbReference type="Pfam" id="PF20684">
    <property type="entry name" value="Fung_rhodopsin"/>
    <property type="match status" value="1"/>
</dbReference>
<evidence type="ECO:0000256" key="2">
    <source>
        <dbReference type="ARBA" id="ARBA00022692"/>
    </source>
</evidence>
<dbReference type="InterPro" id="IPR000086">
    <property type="entry name" value="NUDIX_hydrolase_dom"/>
</dbReference>
<dbReference type="Gene3D" id="2.60.120.10">
    <property type="entry name" value="Jelly Rolls"/>
    <property type="match status" value="1"/>
</dbReference>
<comment type="subcellular location">
    <subcellularLocation>
        <location evidence="1">Membrane</location>
        <topology evidence="1">Multi-pass membrane protein</topology>
    </subcellularLocation>
</comment>
<evidence type="ECO:0000259" key="7">
    <source>
        <dbReference type="PROSITE" id="PS51462"/>
    </source>
</evidence>
<dbReference type="Gene3D" id="3.90.79.10">
    <property type="entry name" value="Nucleoside Triphosphate Pyrophosphohydrolase"/>
    <property type="match status" value="1"/>
</dbReference>
<evidence type="ECO:0000256" key="5">
    <source>
        <dbReference type="ARBA" id="ARBA00038359"/>
    </source>
</evidence>
<dbReference type="Proteomes" id="UP001148614">
    <property type="component" value="Unassembled WGS sequence"/>
</dbReference>
<dbReference type="InterPro" id="IPR031804">
    <property type="entry name" value="DUF4743"/>
</dbReference>
<dbReference type="InterPro" id="IPR015797">
    <property type="entry name" value="NUDIX_hydrolase-like_dom_sf"/>
</dbReference>
<feature type="domain" description="Nudix hydrolase" evidence="7">
    <location>
        <begin position="525"/>
        <end position="668"/>
    </location>
</feature>
<evidence type="ECO:0000256" key="6">
    <source>
        <dbReference type="SAM" id="Phobius"/>
    </source>
</evidence>
<comment type="similarity">
    <text evidence="5">Belongs to the SAT4 family.</text>
</comment>
<dbReference type="PANTHER" id="PTHR33048:SF47">
    <property type="entry name" value="INTEGRAL MEMBRANE PROTEIN-RELATED"/>
    <property type="match status" value="1"/>
</dbReference>
<keyword evidence="4 6" id="KW-0472">Membrane</keyword>
<dbReference type="GO" id="GO:0016020">
    <property type="term" value="C:membrane"/>
    <property type="evidence" value="ECO:0007669"/>
    <property type="project" value="UniProtKB-SubCell"/>
</dbReference>
<dbReference type="InterPro" id="IPR011051">
    <property type="entry name" value="RmlC_Cupin_sf"/>
</dbReference>
<dbReference type="InterPro" id="IPR052337">
    <property type="entry name" value="SAT4-like"/>
</dbReference>
<dbReference type="SUPFAM" id="SSF51182">
    <property type="entry name" value="RmlC-like cupins"/>
    <property type="match status" value="1"/>
</dbReference>
<evidence type="ECO:0000313" key="8">
    <source>
        <dbReference type="EMBL" id="KAJ3574805.1"/>
    </source>
</evidence>
<comment type="caution">
    <text evidence="8">The sequence shown here is derived from an EMBL/GenBank/DDBJ whole genome shotgun (WGS) entry which is preliminary data.</text>
</comment>
<feature type="transmembrane region" description="Helical" evidence="6">
    <location>
        <begin position="333"/>
        <end position="354"/>
    </location>
</feature>
<dbReference type="VEuPathDB" id="FungiDB:F4678DRAFT_465261"/>
<evidence type="ECO:0000313" key="9">
    <source>
        <dbReference type="Proteomes" id="UP001148614"/>
    </source>
</evidence>
<dbReference type="VEuPathDB" id="FungiDB:F4678DRAFT_427025"/>
<organism evidence="8 9">
    <name type="scientific">Xylaria arbuscula</name>
    <dbReference type="NCBI Taxonomy" id="114810"/>
    <lineage>
        <taxon>Eukaryota</taxon>
        <taxon>Fungi</taxon>
        <taxon>Dikarya</taxon>
        <taxon>Ascomycota</taxon>
        <taxon>Pezizomycotina</taxon>
        <taxon>Sordariomycetes</taxon>
        <taxon>Xylariomycetidae</taxon>
        <taxon>Xylariales</taxon>
        <taxon>Xylariaceae</taxon>
        <taxon>Xylaria</taxon>
    </lineage>
</organism>
<gene>
    <name evidence="8" type="ORF">NPX13_g4245</name>
</gene>
<keyword evidence="9" id="KW-1185">Reference proteome</keyword>
<feature type="transmembrane region" description="Helical" evidence="6">
    <location>
        <begin position="219"/>
        <end position="243"/>
    </location>
</feature>
<dbReference type="PANTHER" id="PTHR33048">
    <property type="entry name" value="PTH11-LIKE INTEGRAL MEMBRANE PROTEIN (AFU_ORTHOLOGUE AFUA_5G11245)"/>
    <property type="match status" value="1"/>
</dbReference>
<dbReference type="AlphaFoldDB" id="A0A9W8NGR7"/>
<dbReference type="InterPro" id="IPR049326">
    <property type="entry name" value="Rhodopsin_dom_fungi"/>
</dbReference>
<sequence>MRPKQLAMSSSKVLKTLQMSKGIELHLIENEDVAKDSIDRYVAKCTCAGEEPLNVPPHWHKEHAEQMTLLEGRVKVTLNGKTRIVKAGDPPVLVERRVVHSFQSFRGERVVVEERPIPGGKYKFIFGDAASEDRGPALRIYVTVLFTIALITTLLRFWSRALYVPPDRNSYRFWWDDWIALAAALSFTLEVIVTLLLIKSGLGRHLWALSQPQLATTFKYVYAFHFVYALTIPLSKASALLFLTRIFPDYTRTAWFSVIVRATHIINIGWFIGIVIASVFNCSPIKKNWQPWASGTCRPTHELYLGSAVPNVFIDLIILLLPMPRVWRLRTGIARRCAITAIFILGYTAIVTSLGRLIVTYTQATALETDITSPIAIQVEKMSEEQQTLSNLDLVEQVDSWPYFIKNPEAYKRHMQDYHYFLVEGYDDPFGYIHNDFVAQMDWPECWKIDPERRFLSLTTGCLPSVSSFEIRTRLMRETLGRGHKSQKILSLKHWADELFPLYASSGEHVLDMDGCGVDMFGIVNYSVHMIGWVMTADGMKLWVPRRALTKMSFPGKLDNTVGGSLASGEQPIDGIVRECEEELCLDPTYVRANIRPCGINSFQLTVTDLMEVGCQHQVQYLYEIELRQDIIPRIGDGEVGGIELLTIDQVREAMRKGEFKLTCNLTYMAFLIRHGHINAENEPHLAEICSRLNRYHHLFVV</sequence>